<reference evidence="11" key="2">
    <citation type="submission" date="2018-05" db="EMBL/GenBank/DDBJ databases">
        <title>Genome Sequencing of selected type strains of the family Eggerthellaceae.</title>
        <authorList>
            <person name="Danylec N."/>
            <person name="Stoll D.A."/>
            <person name="Doetsch A."/>
            <person name="Huch M."/>
        </authorList>
    </citation>
    <scope>NUCLEOTIDE SEQUENCE [LARGE SCALE GENOMIC DNA]</scope>
    <source>
        <strain evidence="11">DSM 16107</strain>
    </source>
</reference>
<evidence type="ECO:0000313" key="11">
    <source>
        <dbReference type="Proteomes" id="UP000270112"/>
    </source>
</evidence>
<sequence length="180" mass="18534">MLLSLILSFLQIGAFAFGGGYAVLAFIQKEIIVAQQLITPEVFVNLVAIAQMTPGSMAVNASAAIGYTLCGIPGGILCPIATMAIPFVLALAISVFYDKLKDNVTVRKAFAGIRPLAIGIVAAACLSVAQTALTSLSSILFVAVGLFLVAKLKTTPILTVVICGALGGVVYTVFPVLSTI</sequence>
<evidence type="ECO:0000256" key="5">
    <source>
        <dbReference type="ARBA" id="ARBA00022989"/>
    </source>
</evidence>
<feature type="transmembrane region" description="Helical" evidence="7">
    <location>
        <begin position="42"/>
        <end position="69"/>
    </location>
</feature>
<dbReference type="RefSeq" id="WP_114546409.1">
    <property type="nucleotide sequence ID" value="NZ_PPTT01000014.1"/>
</dbReference>
<dbReference type="EMBL" id="QICC01000084">
    <property type="protein sequence ID" value="RNM40406.1"/>
    <property type="molecule type" value="Genomic_DNA"/>
</dbReference>
<comment type="caution">
    <text evidence="9">The sequence shown here is derived from an EMBL/GenBank/DDBJ whole genome shotgun (WGS) entry which is preliminary data.</text>
</comment>
<dbReference type="PANTHER" id="PTHR43663">
    <property type="entry name" value="CHROMATE TRANSPORT PROTEIN-RELATED"/>
    <property type="match status" value="1"/>
</dbReference>
<feature type="transmembrane region" description="Helical" evidence="7">
    <location>
        <begin position="157"/>
        <end position="177"/>
    </location>
</feature>
<proteinExistence type="inferred from homology"/>
<keyword evidence="3" id="KW-1003">Cell membrane</keyword>
<dbReference type="AlphaFoldDB" id="A0A3N0IUN9"/>
<organism evidence="9 11">
    <name type="scientific">Eggerthella sinensis</name>
    <dbReference type="NCBI Taxonomy" id="242230"/>
    <lineage>
        <taxon>Bacteria</taxon>
        <taxon>Bacillati</taxon>
        <taxon>Actinomycetota</taxon>
        <taxon>Coriobacteriia</taxon>
        <taxon>Eggerthellales</taxon>
        <taxon>Eggerthellaceae</taxon>
        <taxon>Eggerthella</taxon>
    </lineage>
</organism>
<gene>
    <name evidence="8" type="ORF">C1876_09100</name>
    <name evidence="9" type="ORF">DMP09_14460</name>
</gene>
<dbReference type="Pfam" id="PF02417">
    <property type="entry name" value="Chromate_transp"/>
    <property type="match status" value="1"/>
</dbReference>
<feature type="transmembrane region" description="Helical" evidence="7">
    <location>
        <begin position="117"/>
        <end position="150"/>
    </location>
</feature>
<dbReference type="Proteomes" id="UP000270112">
    <property type="component" value="Unassembled WGS sequence"/>
</dbReference>
<dbReference type="GO" id="GO:0015109">
    <property type="term" value="F:chromate transmembrane transporter activity"/>
    <property type="evidence" value="ECO:0007669"/>
    <property type="project" value="InterPro"/>
</dbReference>
<keyword evidence="4 7" id="KW-0812">Transmembrane</keyword>
<feature type="transmembrane region" description="Helical" evidence="7">
    <location>
        <begin position="76"/>
        <end position="97"/>
    </location>
</feature>
<evidence type="ECO:0000256" key="6">
    <source>
        <dbReference type="ARBA" id="ARBA00023136"/>
    </source>
</evidence>
<dbReference type="InterPro" id="IPR003370">
    <property type="entry name" value="Chromate_transpt"/>
</dbReference>
<name>A0A3N0IUN9_9ACTN</name>
<comment type="subcellular location">
    <subcellularLocation>
        <location evidence="1">Cell membrane</location>
        <topology evidence="1">Multi-pass membrane protein</topology>
    </subcellularLocation>
</comment>
<dbReference type="Proteomes" id="UP000253817">
    <property type="component" value="Unassembled WGS sequence"/>
</dbReference>
<comment type="similarity">
    <text evidence="2">Belongs to the chromate ion transporter (CHR) (TC 2.A.51) family.</text>
</comment>
<evidence type="ECO:0000313" key="8">
    <source>
        <dbReference type="EMBL" id="RDB68599.1"/>
    </source>
</evidence>
<dbReference type="PANTHER" id="PTHR43663:SF1">
    <property type="entry name" value="CHROMATE TRANSPORTER"/>
    <property type="match status" value="1"/>
</dbReference>
<keyword evidence="5 7" id="KW-1133">Transmembrane helix</keyword>
<evidence type="ECO:0000256" key="1">
    <source>
        <dbReference type="ARBA" id="ARBA00004651"/>
    </source>
</evidence>
<evidence type="ECO:0000256" key="4">
    <source>
        <dbReference type="ARBA" id="ARBA00022692"/>
    </source>
</evidence>
<dbReference type="EMBL" id="PPTT01000014">
    <property type="protein sequence ID" value="RDB68599.1"/>
    <property type="molecule type" value="Genomic_DNA"/>
</dbReference>
<reference evidence="9" key="3">
    <citation type="journal article" date="2019" name="Microbiol. Resour. Announc.">
        <title>Draft Genome Sequences of Type Strains of Gordonibacter faecihominis, Paraeggerthella hongkongensis, Parvibacter caecicola,Slackia equolifaciens, Slackia faecicanis, and Slackia isoflavoniconvertens.</title>
        <authorList>
            <person name="Danylec N."/>
            <person name="Stoll D.A."/>
            <person name="Dotsch A."/>
            <person name="Huch M."/>
        </authorList>
    </citation>
    <scope>NUCLEOTIDE SEQUENCE</scope>
    <source>
        <strain evidence="9">DSM 16107</strain>
    </source>
</reference>
<evidence type="ECO:0000256" key="2">
    <source>
        <dbReference type="ARBA" id="ARBA00005262"/>
    </source>
</evidence>
<evidence type="ECO:0000256" key="3">
    <source>
        <dbReference type="ARBA" id="ARBA00022475"/>
    </source>
</evidence>
<dbReference type="OrthoDB" id="8969999at2"/>
<dbReference type="InterPro" id="IPR052518">
    <property type="entry name" value="CHR_Transporter"/>
</dbReference>
<keyword evidence="10" id="KW-1185">Reference proteome</keyword>
<evidence type="ECO:0000313" key="10">
    <source>
        <dbReference type="Proteomes" id="UP000253817"/>
    </source>
</evidence>
<reference evidence="8 10" key="1">
    <citation type="journal article" date="2018" name="Elife">
        <title>Discovery and characterization of a prevalent human gut bacterial enzyme sufficient for the inactivation of a family of plant toxins.</title>
        <authorList>
            <person name="Koppel N."/>
            <person name="Bisanz J.E."/>
            <person name="Pandelia M.E."/>
            <person name="Turnbaugh P.J."/>
            <person name="Balskus E.P."/>
        </authorList>
    </citation>
    <scope>NUCLEOTIDE SEQUENCE [LARGE SCALE GENOMIC DNA]</scope>
    <source>
        <strain evidence="8 10">DSM 16107</strain>
    </source>
</reference>
<evidence type="ECO:0000313" key="9">
    <source>
        <dbReference type="EMBL" id="RNM40406.1"/>
    </source>
</evidence>
<evidence type="ECO:0000256" key="7">
    <source>
        <dbReference type="SAM" id="Phobius"/>
    </source>
</evidence>
<accession>A0A3N0IUN9</accession>
<keyword evidence="6 7" id="KW-0472">Membrane</keyword>
<protein>
    <submittedName>
        <fullName evidence="9">Chromate transporter</fullName>
    </submittedName>
</protein>
<dbReference type="GO" id="GO:0005886">
    <property type="term" value="C:plasma membrane"/>
    <property type="evidence" value="ECO:0007669"/>
    <property type="project" value="UniProtKB-SubCell"/>
</dbReference>